<name>A0A532V9H8_UNCT6</name>
<dbReference type="Gene3D" id="2.60.40.4070">
    <property type="match status" value="1"/>
</dbReference>
<dbReference type="Proteomes" id="UP000317778">
    <property type="component" value="Unassembled WGS sequence"/>
</dbReference>
<sequence>MQRSRVIFAVLMLLALPGLGVSTAAADSLDITPYEIISPERVQQDPFRPRAWFAERGGVEVQEPSLICLIVDLSSQDSVYIDSIPLWRVKPYDTIKATFDETDPAPNIYEITFWAENDWPTNISYPPLVDTFYYKVGITETPVPGEFNLDPVSPDPTTRSVTVSFSLGHPTEITLSVYDLTGKIVTTLASGTWNQGRHSVRWYPSNAPPGVYFLRLRTPGFSASRKVVLLN</sequence>
<dbReference type="AlphaFoldDB" id="A0A532V9H8"/>
<organism evidence="2 3">
    <name type="scientific">candidate division TA06 bacterium B3_TA06</name>
    <dbReference type="NCBI Taxonomy" id="2012487"/>
    <lineage>
        <taxon>Bacteria</taxon>
        <taxon>Bacteria division TA06</taxon>
    </lineage>
</organism>
<proteinExistence type="predicted"/>
<evidence type="ECO:0000313" key="3">
    <source>
        <dbReference type="Proteomes" id="UP000317778"/>
    </source>
</evidence>
<accession>A0A532V9H8</accession>
<comment type="caution">
    <text evidence="2">The sequence shown here is derived from an EMBL/GenBank/DDBJ whole genome shotgun (WGS) entry which is preliminary data.</text>
</comment>
<feature type="signal peptide" evidence="1">
    <location>
        <begin position="1"/>
        <end position="26"/>
    </location>
</feature>
<dbReference type="InterPro" id="IPR026444">
    <property type="entry name" value="Secre_tail"/>
</dbReference>
<evidence type="ECO:0000313" key="2">
    <source>
        <dbReference type="EMBL" id="TKJ43836.1"/>
    </source>
</evidence>
<evidence type="ECO:0000256" key="1">
    <source>
        <dbReference type="SAM" id="SignalP"/>
    </source>
</evidence>
<keyword evidence="1" id="KW-0732">Signal</keyword>
<dbReference type="EMBL" id="NJBO01000002">
    <property type="protein sequence ID" value="TKJ43836.1"/>
    <property type="molecule type" value="Genomic_DNA"/>
</dbReference>
<reference evidence="2 3" key="1">
    <citation type="submission" date="2017-06" db="EMBL/GenBank/DDBJ databases">
        <title>Novel microbial phyla capable of carbon fixation and sulfur reduction in deep-sea sediments.</title>
        <authorList>
            <person name="Huang J."/>
            <person name="Baker B."/>
            <person name="Wang Y."/>
        </authorList>
    </citation>
    <scope>NUCLEOTIDE SEQUENCE [LARGE SCALE GENOMIC DNA]</scope>
    <source>
        <strain evidence="2">B3_TA06</strain>
    </source>
</reference>
<feature type="chain" id="PRO_5022172211" evidence="1">
    <location>
        <begin position="27"/>
        <end position="231"/>
    </location>
</feature>
<gene>
    <name evidence="2" type="ORF">CEE36_01585</name>
</gene>
<dbReference type="NCBIfam" id="TIGR04183">
    <property type="entry name" value="Por_Secre_tail"/>
    <property type="match status" value="1"/>
</dbReference>
<protein>
    <submittedName>
        <fullName evidence="2">Uncharacterized protein</fullName>
    </submittedName>
</protein>